<organism evidence="3 4">
    <name type="scientific">Luteimonas aestuarii</name>
    <dbReference type="NCBI Taxonomy" id="453837"/>
    <lineage>
        <taxon>Bacteria</taxon>
        <taxon>Pseudomonadati</taxon>
        <taxon>Pseudomonadota</taxon>
        <taxon>Gammaproteobacteria</taxon>
        <taxon>Lysobacterales</taxon>
        <taxon>Lysobacteraceae</taxon>
        <taxon>Luteimonas</taxon>
    </lineage>
</organism>
<dbReference type="AlphaFoldDB" id="A0A4V3AMN6"/>
<protein>
    <recommendedName>
        <fullName evidence="2">Peptidase C-terminal archaeal/bacterial domain-containing protein</fullName>
    </recommendedName>
</protein>
<proteinExistence type="predicted"/>
<reference evidence="3 4" key="1">
    <citation type="submission" date="2019-03" db="EMBL/GenBank/DDBJ databases">
        <title>Luteimonas zhaokaii sp.nov., isolated from the rectal contents of Plateau pika in Yushu, Qinghai Province, China.</title>
        <authorList>
            <person name="Zhang G."/>
        </authorList>
    </citation>
    <scope>NUCLEOTIDE SEQUENCE [LARGE SCALE GENOMIC DNA]</scope>
    <source>
        <strain evidence="3 4">B9</strain>
    </source>
</reference>
<dbReference type="Proteomes" id="UP000294796">
    <property type="component" value="Unassembled WGS sequence"/>
</dbReference>
<feature type="domain" description="Peptidase C-terminal archaeal/bacterial" evidence="2">
    <location>
        <begin position="241"/>
        <end position="310"/>
    </location>
</feature>
<evidence type="ECO:0000256" key="1">
    <source>
        <dbReference type="SAM" id="SignalP"/>
    </source>
</evidence>
<dbReference type="EMBL" id="SMTF01000002">
    <property type="protein sequence ID" value="TDK27523.1"/>
    <property type="molecule type" value="Genomic_DNA"/>
</dbReference>
<dbReference type="RefSeq" id="WP_207949518.1">
    <property type="nucleotide sequence ID" value="NZ_SMTF01000002.1"/>
</dbReference>
<keyword evidence="1" id="KW-0732">Signal</keyword>
<evidence type="ECO:0000313" key="4">
    <source>
        <dbReference type="Proteomes" id="UP000294796"/>
    </source>
</evidence>
<evidence type="ECO:0000313" key="3">
    <source>
        <dbReference type="EMBL" id="TDK27523.1"/>
    </source>
</evidence>
<feature type="chain" id="PRO_5020331309" description="Peptidase C-terminal archaeal/bacterial domain-containing protein" evidence="1">
    <location>
        <begin position="40"/>
        <end position="692"/>
    </location>
</feature>
<comment type="caution">
    <text evidence="3">The sequence shown here is derived from an EMBL/GenBank/DDBJ whole genome shotgun (WGS) entry which is preliminary data.</text>
</comment>
<feature type="signal peptide" evidence="1">
    <location>
        <begin position="1"/>
        <end position="39"/>
    </location>
</feature>
<keyword evidence="4" id="KW-1185">Reference proteome</keyword>
<feature type="non-terminal residue" evidence="3">
    <location>
        <position position="692"/>
    </location>
</feature>
<accession>A0A4V3AMN6</accession>
<evidence type="ECO:0000259" key="2">
    <source>
        <dbReference type="Pfam" id="PF04151"/>
    </source>
</evidence>
<dbReference type="Pfam" id="PF04151">
    <property type="entry name" value="PPC"/>
    <property type="match status" value="1"/>
</dbReference>
<dbReference type="Gene3D" id="2.60.120.380">
    <property type="match status" value="1"/>
</dbReference>
<dbReference type="InterPro" id="IPR007280">
    <property type="entry name" value="Peptidase_C_arc/bac"/>
</dbReference>
<gene>
    <name evidence="3" type="ORF">E2F46_04865</name>
</gene>
<name>A0A4V3AMN6_9GAMM</name>
<sequence>MKTNLPSRRANGHRQQARRHWWAAPAAFLSVLLALPATAAIDIPNDPLTTGARVPPNILFILDDSGSMAFDAMPANSVTNTWTTRTYVHNAVYYNPAKTYQPWINAAGNLMTGGTSYNAVYGSFNLVGGGTIDLANPASCRNYNNNQSPVTSDEFATGGTQVCGGVQTFYVPKDPSNTNATYLATQANYYRYQILTDGRVVRSELLGYTAGNTPGVPSSGTLGTALLSITAGSYVPSLGSWTFNVPANAFNLSIESSGGTAVGRGADLFVRRNGQPTTGTYDYRAITNNNNETITVASPPEATYHVRLYAQTAFAGPVTVTYSYEVRDDSLGCSIASTGTAWRNCTVVTPTGRTPAAERANYATWFSYHRTRMKAAKAGASAAFSEVGTEVRVGFRTIWERNGATGTNWPTQAVPIPVQYNDGLFDDVNIAGVNYDNRTKWYARMQGTIGQNGTPLHGALAKAGQYFSSSAANGPYGPQSGTDQLACRQNFTILTTDGYWNNFSNYAVPVGNSDGTPGATITEPTTGASFTYTPGPPYADTHGGANGTLADVAMHYWKTNLRPDMRNIVPTTSANPAFWQHMVTFGLSIGLSGSTGLSSVGEVPAGYTGWPDPMAAENATRIDDLLHAAVNSRGTFVAASDPDEFTNGLKAALAAIVERTGSFSNVAANSTAVGAGSRVFQANYVSSVWTGE</sequence>